<gene>
    <name evidence="3" type="ORF">K504DRAFT_497195</name>
</gene>
<sequence length="122" mass="13108">MVGLENTYFILQIAAGLAAMIAVPWGAFAFYWGYKAHSCNSTEAKSSAAPKLSKQITSTWGSEEKFREAFNAALLGLLGVAARCGGRGRGKDQRLSRGRNPRHPEPEAEGDPQALKIIAGSR</sequence>
<dbReference type="Proteomes" id="UP000799428">
    <property type="component" value="Unassembled WGS sequence"/>
</dbReference>
<feature type="region of interest" description="Disordered" evidence="1">
    <location>
        <begin position="83"/>
        <end position="122"/>
    </location>
</feature>
<dbReference type="AlphaFoldDB" id="A0A6G1KRS9"/>
<dbReference type="EMBL" id="MU005764">
    <property type="protein sequence ID" value="KAF2715323.1"/>
    <property type="molecule type" value="Genomic_DNA"/>
</dbReference>
<proteinExistence type="predicted"/>
<keyword evidence="2" id="KW-0472">Membrane</keyword>
<evidence type="ECO:0000256" key="1">
    <source>
        <dbReference type="SAM" id="MobiDB-lite"/>
    </source>
</evidence>
<reference evidence="3" key="1">
    <citation type="journal article" date="2020" name="Stud. Mycol.">
        <title>101 Dothideomycetes genomes: a test case for predicting lifestyles and emergence of pathogens.</title>
        <authorList>
            <person name="Haridas S."/>
            <person name="Albert R."/>
            <person name="Binder M."/>
            <person name="Bloem J."/>
            <person name="Labutti K."/>
            <person name="Salamov A."/>
            <person name="Andreopoulos B."/>
            <person name="Baker S."/>
            <person name="Barry K."/>
            <person name="Bills G."/>
            <person name="Bluhm B."/>
            <person name="Cannon C."/>
            <person name="Castanera R."/>
            <person name="Culley D."/>
            <person name="Daum C."/>
            <person name="Ezra D."/>
            <person name="Gonzalez J."/>
            <person name="Henrissat B."/>
            <person name="Kuo A."/>
            <person name="Liang C."/>
            <person name="Lipzen A."/>
            <person name="Lutzoni F."/>
            <person name="Magnuson J."/>
            <person name="Mondo S."/>
            <person name="Nolan M."/>
            <person name="Ohm R."/>
            <person name="Pangilinan J."/>
            <person name="Park H.-J."/>
            <person name="Ramirez L."/>
            <person name="Alfaro M."/>
            <person name="Sun H."/>
            <person name="Tritt A."/>
            <person name="Yoshinaga Y."/>
            <person name="Zwiers L.-H."/>
            <person name="Turgeon B."/>
            <person name="Goodwin S."/>
            <person name="Spatafora J."/>
            <person name="Crous P."/>
            <person name="Grigoriev I."/>
        </authorList>
    </citation>
    <scope>NUCLEOTIDE SEQUENCE</scope>
    <source>
        <strain evidence="3">CBS 279.74</strain>
    </source>
</reference>
<evidence type="ECO:0000313" key="3">
    <source>
        <dbReference type="EMBL" id="KAF2715323.1"/>
    </source>
</evidence>
<accession>A0A6G1KRS9</accession>
<protein>
    <submittedName>
        <fullName evidence="3">Uncharacterized protein</fullName>
    </submittedName>
</protein>
<keyword evidence="4" id="KW-1185">Reference proteome</keyword>
<organism evidence="3 4">
    <name type="scientific">Pleomassaria siparia CBS 279.74</name>
    <dbReference type="NCBI Taxonomy" id="1314801"/>
    <lineage>
        <taxon>Eukaryota</taxon>
        <taxon>Fungi</taxon>
        <taxon>Dikarya</taxon>
        <taxon>Ascomycota</taxon>
        <taxon>Pezizomycotina</taxon>
        <taxon>Dothideomycetes</taxon>
        <taxon>Pleosporomycetidae</taxon>
        <taxon>Pleosporales</taxon>
        <taxon>Pleomassariaceae</taxon>
        <taxon>Pleomassaria</taxon>
    </lineage>
</organism>
<evidence type="ECO:0000313" key="4">
    <source>
        <dbReference type="Proteomes" id="UP000799428"/>
    </source>
</evidence>
<evidence type="ECO:0000256" key="2">
    <source>
        <dbReference type="SAM" id="Phobius"/>
    </source>
</evidence>
<name>A0A6G1KRS9_9PLEO</name>
<keyword evidence="2" id="KW-0812">Transmembrane</keyword>
<feature type="transmembrane region" description="Helical" evidence="2">
    <location>
        <begin position="7"/>
        <end position="34"/>
    </location>
</feature>
<keyword evidence="2" id="KW-1133">Transmembrane helix</keyword>